<dbReference type="SUPFAM" id="SSF52540">
    <property type="entry name" value="P-loop containing nucleoside triphosphate hydrolases"/>
    <property type="match status" value="1"/>
</dbReference>
<dbReference type="GO" id="GO:0016301">
    <property type="term" value="F:kinase activity"/>
    <property type="evidence" value="ECO:0007669"/>
    <property type="project" value="UniProtKB-KW"/>
</dbReference>
<evidence type="ECO:0000256" key="2">
    <source>
        <dbReference type="ARBA" id="ARBA00022741"/>
    </source>
</evidence>
<evidence type="ECO:0000256" key="3">
    <source>
        <dbReference type="ARBA" id="ARBA00022840"/>
    </source>
</evidence>
<dbReference type="InterPro" id="IPR019734">
    <property type="entry name" value="TPR_rpt"/>
</dbReference>
<keyword evidence="3" id="KW-0067">ATP-binding</keyword>
<dbReference type="SUPFAM" id="SSF56112">
    <property type="entry name" value="Protein kinase-like (PK-like)"/>
    <property type="match status" value="1"/>
</dbReference>
<dbReference type="PROSITE" id="PS50011">
    <property type="entry name" value="PROTEIN_KINASE_DOM"/>
    <property type="match status" value="1"/>
</dbReference>
<evidence type="ECO:0000256" key="1">
    <source>
        <dbReference type="ARBA" id="ARBA00004167"/>
    </source>
</evidence>
<dbReference type="InterPro" id="IPR027417">
    <property type="entry name" value="P-loop_NTPase"/>
</dbReference>
<keyword evidence="6" id="KW-0418">Kinase</keyword>
<dbReference type="InterPro" id="IPR041664">
    <property type="entry name" value="AAA_16"/>
</dbReference>
<organism evidence="6 7">
    <name type="scientific">Pyxidicoccus parkwayensis</name>
    <dbReference type="NCBI Taxonomy" id="2813578"/>
    <lineage>
        <taxon>Bacteria</taxon>
        <taxon>Pseudomonadati</taxon>
        <taxon>Myxococcota</taxon>
        <taxon>Myxococcia</taxon>
        <taxon>Myxococcales</taxon>
        <taxon>Cystobacterineae</taxon>
        <taxon>Myxococcaceae</taxon>
        <taxon>Pyxidicoccus</taxon>
    </lineage>
</organism>
<dbReference type="Pfam" id="PF00069">
    <property type="entry name" value="Pkinase"/>
    <property type="match status" value="1"/>
</dbReference>
<dbReference type="PANTHER" id="PTHR16305">
    <property type="entry name" value="TESTICULAR SOLUBLE ADENYLYL CYCLASE"/>
    <property type="match status" value="1"/>
</dbReference>
<dbReference type="InterPro" id="IPR000719">
    <property type="entry name" value="Prot_kinase_dom"/>
</dbReference>
<dbReference type="Gene3D" id="1.10.510.10">
    <property type="entry name" value="Transferase(Phosphotransferase) domain 1"/>
    <property type="match status" value="1"/>
</dbReference>
<evidence type="ECO:0000313" key="7">
    <source>
        <dbReference type="Proteomes" id="UP000662747"/>
    </source>
</evidence>
<dbReference type="InterPro" id="IPR011990">
    <property type="entry name" value="TPR-like_helical_dom_sf"/>
</dbReference>
<evidence type="ECO:0000256" key="4">
    <source>
        <dbReference type="SAM" id="MobiDB-lite"/>
    </source>
</evidence>
<dbReference type="Gene3D" id="3.30.200.20">
    <property type="entry name" value="Phosphorylase Kinase, domain 1"/>
    <property type="match status" value="1"/>
</dbReference>
<dbReference type="CDD" id="cd14014">
    <property type="entry name" value="STKc_PknB_like"/>
    <property type="match status" value="1"/>
</dbReference>
<sequence length="1320" mass="138946">MVPARDSASLIFGRYAVLRRLAVGGMGEIFLARQVGVSGFERPVILKNLLPDLLEQEGSLEMFLDEARVAGRLNHPNVVSVFEVGEWQGTFYIAMEYIEGENLGRLARAASRGGTPLPPAVCVEIIRDAALGLDHAHHATDAQGVPLELVHRDISPQNIMVRLDGVTKVVDFGVAKASNRSTRTRTGILKGKLRYMSPEQVRNTSLDGRSDQYALGVVLWELLTHRPLVESENPAEAMRRIALTPVPRPSSLVPEVPPSLEAIVMRMLAKAREQRFARCADVARALQSWLEEVPREAGQVATTIDGLVGEAVRARLKEPAEGLEGTLPRASGSSLSCPRCGQSTSGTSRFCPYCGSALAAPATPSRSDVPTASSAPEVVSESQFLGSRLLGSEDELPTVHVPGAREEPPAQRSSEVTSPVAEATSPVEETLSLAGAAAPPTVRMRGRDDTALKRKLVIVTVVVEGAEPLRRQLGAEEGLEAVGRLLDVAAATAERHEAEVVQLTETRWSFAFGLPAARRDDPMRAVRCALELPLAVAGLGLSPPPTLRIGLELDSVLVSGGRGRSPWRVAGTGLDRAAELATAAEPGEVLAGPAVRAVLEEGVRFGAARELGAGPAFRVEGFGGVVRAVAFTGRAEALAAAQALVDSARAGAGGGCLFVGAAGMGKSRLLEAVAERATRASPLRHVYASAGDLQAAGAMGLMRSVLTGLARALGPAPEGLPLQPLTALGFSAQEVSALWRRLSHGGPSGQLQAGDAAVVEALRRAAQPAGLLLLVDDVHRADAASVELLAQVLSALDSAVALVGTVAPESVPPALAPLPLFLLEGLPRPELRALLAAAFGAPPGAEVERLVAGRAHGNPSFALELMRALVERGAVQRLGGAWQATGPLDEAVLPDSLDLALGARLDLLPSFAQRFLTRAAVEGGTFSSALVQASLEGEGIGADAQEVLVADGWLVPVPERPGQFRFALELARQVLLGRLPGSALRRAHQELAEALGREAFAAEPAREVRVADHLLAAGAPGATAACERAGERLAARGEWRPASEYFRRAMGEAPAPTPGARLWQLGMLSRAVACLSQVDPAAVESLSAPWLERLPASESPQARAEVVRRMAAAELKLGRVASAEARLAEAQGAAASDAEAEAWVLGERARAREARGDLPGAVELLTQAFQRMGGRPARAQDFYWEHLNMLGRLQLRLGQPERAHTAFTRAHEQARAVGSLVGQARALSNLAGLRALGKESAAALADLERALVLAEQGGDAQEAARIHYNAGRLLGAGGRLPEARERLELARERARVAGWREGEALATQALRALEAHAPRS</sequence>
<proteinExistence type="predicted"/>
<feature type="region of interest" description="Disordered" evidence="4">
    <location>
        <begin position="399"/>
        <end position="446"/>
    </location>
</feature>
<dbReference type="SUPFAM" id="SSF55073">
    <property type="entry name" value="Nucleotide cyclase"/>
    <property type="match status" value="1"/>
</dbReference>
<dbReference type="SUPFAM" id="SSF48452">
    <property type="entry name" value="TPR-like"/>
    <property type="match status" value="1"/>
</dbReference>
<dbReference type="InterPro" id="IPR011009">
    <property type="entry name" value="Kinase-like_dom_sf"/>
</dbReference>
<keyword evidence="2" id="KW-0547">Nucleotide-binding</keyword>
<dbReference type="Gene3D" id="3.30.70.1230">
    <property type="entry name" value="Nucleotide cyclase"/>
    <property type="match status" value="1"/>
</dbReference>
<feature type="region of interest" description="Disordered" evidence="4">
    <location>
        <begin position="360"/>
        <end position="380"/>
    </location>
</feature>
<keyword evidence="7" id="KW-1185">Reference proteome</keyword>
<dbReference type="PANTHER" id="PTHR16305:SF35">
    <property type="entry name" value="TRANSCRIPTIONAL ACTIVATOR DOMAIN"/>
    <property type="match status" value="1"/>
</dbReference>
<dbReference type="SMART" id="SM00028">
    <property type="entry name" value="TPR"/>
    <property type="match status" value="6"/>
</dbReference>
<evidence type="ECO:0000259" key="5">
    <source>
        <dbReference type="PROSITE" id="PS50011"/>
    </source>
</evidence>
<comment type="subcellular location">
    <subcellularLocation>
        <location evidence="1">Membrane</location>
        <topology evidence="1">Single-pass membrane protein</topology>
    </subcellularLocation>
</comment>
<feature type="compositionally biased region" description="Polar residues" evidence="4">
    <location>
        <begin position="364"/>
        <end position="380"/>
    </location>
</feature>
<dbReference type="InterPro" id="IPR003593">
    <property type="entry name" value="AAA+_ATPase"/>
</dbReference>
<dbReference type="EMBL" id="CP071090">
    <property type="protein sequence ID" value="QSQ22267.1"/>
    <property type="molecule type" value="Genomic_DNA"/>
</dbReference>
<dbReference type="SMART" id="SM00382">
    <property type="entry name" value="AAA"/>
    <property type="match status" value="1"/>
</dbReference>
<dbReference type="Gene3D" id="1.25.40.10">
    <property type="entry name" value="Tetratricopeptide repeat domain"/>
    <property type="match status" value="2"/>
</dbReference>
<evidence type="ECO:0000313" key="6">
    <source>
        <dbReference type="EMBL" id="QSQ22267.1"/>
    </source>
</evidence>
<dbReference type="InterPro" id="IPR029787">
    <property type="entry name" value="Nucleotide_cyclase"/>
</dbReference>
<dbReference type="InterPro" id="IPR008266">
    <property type="entry name" value="Tyr_kinase_AS"/>
</dbReference>
<gene>
    <name evidence="6" type="ORF">JY651_45290</name>
</gene>
<dbReference type="Gene3D" id="3.40.50.300">
    <property type="entry name" value="P-loop containing nucleotide triphosphate hydrolases"/>
    <property type="match status" value="1"/>
</dbReference>
<name>A0ABX7NXR8_9BACT</name>
<protein>
    <submittedName>
        <fullName evidence="6">Protein kinase</fullName>
    </submittedName>
</protein>
<dbReference type="PROSITE" id="PS00109">
    <property type="entry name" value="PROTEIN_KINASE_TYR"/>
    <property type="match status" value="1"/>
</dbReference>
<feature type="domain" description="Protein kinase" evidence="5">
    <location>
        <begin position="15"/>
        <end position="290"/>
    </location>
</feature>
<reference evidence="6 7" key="1">
    <citation type="submission" date="2021-02" db="EMBL/GenBank/DDBJ databases">
        <title>De Novo genome assembly of isolated myxobacteria.</title>
        <authorList>
            <person name="Stevens D.C."/>
        </authorList>
    </citation>
    <scope>NUCLEOTIDE SEQUENCE [LARGE SCALE GENOMIC DNA]</scope>
    <source>
        <strain evidence="7">SCPEA02</strain>
    </source>
</reference>
<accession>A0ABX7NXR8</accession>
<keyword evidence="6" id="KW-0808">Transferase</keyword>
<dbReference type="Pfam" id="PF13191">
    <property type="entry name" value="AAA_16"/>
    <property type="match status" value="1"/>
</dbReference>
<dbReference type="Proteomes" id="UP000662747">
    <property type="component" value="Chromosome"/>
</dbReference>